<dbReference type="InterPro" id="IPR051393">
    <property type="entry name" value="ABC_transporter_permease"/>
</dbReference>
<comment type="subcellular location">
    <subcellularLocation>
        <location evidence="1 7">Cell membrane</location>
        <topology evidence="1 7">Multi-pass membrane protein</topology>
    </subcellularLocation>
</comment>
<dbReference type="SUPFAM" id="SSF161098">
    <property type="entry name" value="MetI-like"/>
    <property type="match status" value="1"/>
</dbReference>
<name>A0A7X0VJD9_9BACL</name>
<feature type="transmembrane region" description="Helical" evidence="7">
    <location>
        <begin position="265"/>
        <end position="293"/>
    </location>
</feature>
<dbReference type="PANTHER" id="PTHR30193">
    <property type="entry name" value="ABC TRANSPORTER PERMEASE PROTEIN"/>
    <property type="match status" value="1"/>
</dbReference>
<proteinExistence type="inferred from homology"/>
<gene>
    <name evidence="9" type="ORF">H7C19_28450</name>
</gene>
<feature type="transmembrane region" description="Helical" evidence="7">
    <location>
        <begin position="159"/>
        <end position="176"/>
    </location>
</feature>
<evidence type="ECO:0000256" key="2">
    <source>
        <dbReference type="ARBA" id="ARBA00022448"/>
    </source>
</evidence>
<dbReference type="PROSITE" id="PS50928">
    <property type="entry name" value="ABC_TM1"/>
    <property type="match status" value="1"/>
</dbReference>
<evidence type="ECO:0000256" key="5">
    <source>
        <dbReference type="ARBA" id="ARBA00022989"/>
    </source>
</evidence>
<evidence type="ECO:0000256" key="4">
    <source>
        <dbReference type="ARBA" id="ARBA00022692"/>
    </source>
</evidence>
<feature type="transmembrane region" description="Helical" evidence="7">
    <location>
        <begin position="117"/>
        <end position="139"/>
    </location>
</feature>
<dbReference type="AlphaFoldDB" id="A0A7X0VJD9"/>
<keyword evidence="4 7" id="KW-0812">Transmembrane</keyword>
<evidence type="ECO:0000256" key="7">
    <source>
        <dbReference type="RuleBase" id="RU363032"/>
    </source>
</evidence>
<evidence type="ECO:0000256" key="1">
    <source>
        <dbReference type="ARBA" id="ARBA00004651"/>
    </source>
</evidence>
<feature type="domain" description="ABC transmembrane type-1" evidence="8">
    <location>
        <begin position="80"/>
        <end position="292"/>
    </location>
</feature>
<dbReference type="Proteomes" id="UP000547209">
    <property type="component" value="Unassembled WGS sequence"/>
</dbReference>
<evidence type="ECO:0000256" key="3">
    <source>
        <dbReference type="ARBA" id="ARBA00022475"/>
    </source>
</evidence>
<dbReference type="Pfam" id="PF00528">
    <property type="entry name" value="BPD_transp_1"/>
    <property type="match status" value="1"/>
</dbReference>
<evidence type="ECO:0000256" key="6">
    <source>
        <dbReference type="ARBA" id="ARBA00023136"/>
    </source>
</evidence>
<feature type="transmembrane region" description="Helical" evidence="7">
    <location>
        <begin position="224"/>
        <end position="245"/>
    </location>
</feature>
<dbReference type="RefSeq" id="WP_185672482.1">
    <property type="nucleotide sequence ID" value="NZ_JACJVP010000050.1"/>
</dbReference>
<evidence type="ECO:0000313" key="9">
    <source>
        <dbReference type="EMBL" id="MBB6674619.1"/>
    </source>
</evidence>
<accession>A0A7X0VJD9</accession>
<comment type="similarity">
    <text evidence="7">Belongs to the binding-protein-dependent transport system permease family.</text>
</comment>
<dbReference type="EMBL" id="JACJVP010000050">
    <property type="protein sequence ID" value="MBB6674619.1"/>
    <property type="molecule type" value="Genomic_DNA"/>
</dbReference>
<keyword evidence="6 7" id="KW-0472">Membrane</keyword>
<protein>
    <submittedName>
        <fullName evidence="9">Sugar ABC transporter permease</fullName>
    </submittedName>
</protein>
<reference evidence="9 10" key="1">
    <citation type="submission" date="2020-08" db="EMBL/GenBank/DDBJ databases">
        <title>Cohnella phylogeny.</title>
        <authorList>
            <person name="Dunlap C."/>
        </authorList>
    </citation>
    <scope>NUCLEOTIDE SEQUENCE [LARGE SCALE GENOMIC DNA]</scope>
    <source>
        <strain evidence="9 10">DSM 28246</strain>
    </source>
</reference>
<dbReference type="GO" id="GO:0005886">
    <property type="term" value="C:plasma membrane"/>
    <property type="evidence" value="ECO:0007669"/>
    <property type="project" value="UniProtKB-SubCell"/>
</dbReference>
<dbReference type="InterPro" id="IPR035906">
    <property type="entry name" value="MetI-like_sf"/>
</dbReference>
<dbReference type="CDD" id="cd06261">
    <property type="entry name" value="TM_PBP2"/>
    <property type="match status" value="1"/>
</dbReference>
<dbReference type="GO" id="GO:0055085">
    <property type="term" value="P:transmembrane transport"/>
    <property type="evidence" value="ECO:0007669"/>
    <property type="project" value="InterPro"/>
</dbReference>
<feature type="transmembrane region" description="Helical" evidence="7">
    <location>
        <begin position="84"/>
        <end position="105"/>
    </location>
</feature>
<sequence length="300" mass="33785">MKSIVQKSKYGASQRRIRNIEAWASVGPVMVYMFIFSLLPVMFVIYLSFTEWNGIIGLPQWVGLKNFVNFFSSSQYLKVLWQTVYIGGIGLILGMTLPFLLALLLNLKIRGQSAYRTVWYIPVVTSFAVMSQIVIVFLNPMDGSLNNFLLSIGLQRVDWQLSTFWMVFWITIFGQWKGIGGGALLFLAGLQSVDPSVYEAAKIDGAGRWRRMVSITVPLMKPMWAFVFVMGINGMFQVFEPIYFITQGGPKGTTTVIVYQLWKDAFVNFQMGMASVGSVVILLIVMACTMVSLKLSKSIY</sequence>
<feature type="transmembrane region" description="Helical" evidence="7">
    <location>
        <begin position="20"/>
        <end position="49"/>
    </location>
</feature>
<comment type="caution">
    <text evidence="9">The sequence shown here is derived from an EMBL/GenBank/DDBJ whole genome shotgun (WGS) entry which is preliminary data.</text>
</comment>
<evidence type="ECO:0000259" key="8">
    <source>
        <dbReference type="PROSITE" id="PS50928"/>
    </source>
</evidence>
<keyword evidence="5 7" id="KW-1133">Transmembrane helix</keyword>
<dbReference type="InterPro" id="IPR000515">
    <property type="entry name" value="MetI-like"/>
</dbReference>
<evidence type="ECO:0000313" key="10">
    <source>
        <dbReference type="Proteomes" id="UP000547209"/>
    </source>
</evidence>
<keyword evidence="3" id="KW-1003">Cell membrane</keyword>
<dbReference type="Gene3D" id="1.10.3720.10">
    <property type="entry name" value="MetI-like"/>
    <property type="match status" value="1"/>
</dbReference>
<keyword evidence="2 7" id="KW-0813">Transport</keyword>
<organism evidence="9 10">
    <name type="scientific">Cohnella nanjingensis</name>
    <dbReference type="NCBI Taxonomy" id="1387779"/>
    <lineage>
        <taxon>Bacteria</taxon>
        <taxon>Bacillati</taxon>
        <taxon>Bacillota</taxon>
        <taxon>Bacilli</taxon>
        <taxon>Bacillales</taxon>
        <taxon>Paenibacillaceae</taxon>
        <taxon>Cohnella</taxon>
    </lineage>
</organism>
<dbReference type="PANTHER" id="PTHR30193:SF41">
    <property type="entry name" value="DIACETYLCHITOBIOSE UPTAKE SYSTEM PERMEASE PROTEIN NGCF"/>
    <property type="match status" value="1"/>
</dbReference>
<keyword evidence="10" id="KW-1185">Reference proteome</keyword>